<dbReference type="Pfam" id="PF12819">
    <property type="entry name" value="Malectin_like"/>
    <property type="match status" value="1"/>
</dbReference>
<dbReference type="AlphaFoldDB" id="A0AAV8GNJ2"/>
<comment type="subcellular location">
    <subcellularLocation>
        <location evidence="1">Membrane</location>
        <topology evidence="1">Single-pass membrane protein</topology>
    </subcellularLocation>
</comment>
<dbReference type="PANTHER" id="PTHR45631">
    <property type="entry name" value="OS07G0107800 PROTEIN-RELATED"/>
    <property type="match status" value="1"/>
</dbReference>
<evidence type="ECO:0000256" key="1">
    <source>
        <dbReference type="ARBA" id="ARBA00004167"/>
    </source>
</evidence>
<evidence type="ECO:0000313" key="3">
    <source>
        <dbReference type="EMBL" id="KAJ4806857.1"/>
    </source>
</evidence>
<feature type="domain" description="Malectin-like" evidence="2">
    <location>
        <begin position="5"/>
        <end position="151"/>
    </location>
</feature>
<evidence type="ECO:0000313" key="4">
    <source>
        <dbReference type="Proteomes" id="UP001140206"/>
    </source>
</evidence>
<accession>A0AAV8GNJ2</accession>
<sequence>MGADDFVRYPDDPYDRIWTDYTGEWPSISTNSTVKPDTDFATPSLVMQTASTTNSTKQPLIFPWTSNNKSSLFLIILHIGEIQDIPRTDYREFNIYADGYDVPLFDHIVPQKLTSVWASYWDTDGTTYNVSFKATSNSTLPPLLNAIELYYIRPATGILTYSGDGKFDHSYLTLNA</sequence>
<gene>
    <name evidence="3" type="ORF">LUZ62_019423</name>
</gene>
<comment type="caution">
    <text evidence="3">The sequence shown here is derived from an EMBL/GenBank/DDBJ whole genome shotgun (WGS) entry which is preliminary data.</text>
</comment>
<dbReference type="GO" id="GO:0016301">
    <property type="term" value="F:kinase activity"/>
    <property type="evidence" value="ECO:0007669"/>
    <property type="project" value="UniProtKB-KW"/>
</dbReference>
<reference evidence="3" key="1">
    <citation type="submission" date="2022-08" db="EMBL/GenBank/DDBJ databases">
        <authorList>
            <person name="Marques A."/>
        </authorList>
    </citation>
    <scope>NUCLEOTIDE SEQUENCE</scope>
    <source>
        <strain evidence="3">RhyPub2mFocal</strain>
        <tissue evidence="3">Leaves</tissue>
    </source>
</reference>
<dbReference type="InterPro" id="IPR024788">
    <property type="entry name" value="Malectin-like_Carb-bd_dom"/>
</dbReference>
<keyword evidence="4" id="KW-1185">Reference proteome</keyword>
<dbReference type="GO" id="GO:0016020">
    <property type="term" value="C:membrane"/>
    <property type="evidence" value="ECO:0007669"/>
    <property type="project" value="UniProtKB-SubCell"/>
</dbReference>
<keyword evidence="3" id="KW-0808">Transferase</keyword>
<keyword evidence="3" id="KW-0418">Kinase</keyword>
<proteinExistence type="predicted"/>
<protein>
    <submittedName>
        <fullName evidence="3">Leucine-rich repeat protein kinase family protein</fullName>
    </submittedName>
</protein>
<organism evidence="3 4">
    <name type="scientific">Rhynchospora pubera</name>
    <dbReference type="NCBI Taxonomy" id="906938"/>
    <lineage>
        <taxon>Eukaryota</taxon>
        <taxon>Viridiplantae</taxon>
        <taxon>Streptophyta</taxon>
        <taxon>Embryophyta</taxon>
        <taxon>Tracheophyta</taxon>
        <taxon>Spermatophyta</taxon>
        <taxon>Magnoliopsida</taxon>
        <taxon>Liliopsida</taxon>
        <taxon>Poales</taxon>
        <taxon>Cyperaceae</taxon>
        <taxon>Cyperoideae</taxon>
        <taxon>Rhynchosporeae</taxon>
        <taxon>Rhynchospora</taxon>
    </lineage>
</organism>
<evidence type="ECO:0000259" key="2">
    <source>
        <dbReference type="Pfam" id="PF12819"/>
    </source>
</evidence>
<dbReference type="PANTHER" id="PTHR45631:SF202">
    <property type="entry name" value="SENESCENCE-INDUCED RECEPTOR-LIKE SERINE_THREONINE-PROTEIN KINASE"/>
    <property type="match status" value="1"/>
</dbReference>
<dbReference type="Proteomes" id="UP001140206">
    <property type="component" value="Chromosome 1"/>
</dbReference>
<dbReference type="EMBL" id="JAMFTS010000001">
    <property type="protein sequence ID" value="KAJ4806857.1"/>
    <property type="molecule type" value="Genomic_DNA"/>
</dbReference>
<name>A0AAV8GNJ2_9POAL</name>